<dbReference type="InterPro" id="IPR032710">
    <property type="entry name" value="NTF2-like_dom_sf"/>
</dbReference>
<reference evidence="3" key="1">
    <citation type="submission" date="2022-10" db="EMBL/GenBank/DDBJ databases">
        <authorList>
            <person name="Chen Y."/>
            <person name="Dougan E. K."/>
            <person name="Chan C."/>
            <person name="Rhodes N."/>
            <person name="Thang M."/>
        </authorList>
    </citation>
    <scope>NUCLEOTIDE SEQUENCE</scope>
</reference>
<evidence type="ECO:0000313" key="3">
    <source>
        <dbReference type="EMBL" id="CAI3987930.1"/>
    </source>
</evidence>
<gene>
    <name evidence="3" type="ORF">C1SCF055_LOCUS15166</name>
</gene>
<dbReference type="EMBL" id="CAMXCT010001219">
    <property type="protein sequence ID" value="CAI3987930.1"/>
    <property type="molecule type" value="Genomic_DNA"/>
</dbReference>
<feature type="chain" id="PRO_5043270272" evidence="1">
    <location>
        <begin position="19"/>
        <end position="195"/>
    </location>
</feature>
<dbReference type="Proteomes" id="UP001152797">
    <property type="component" value="Unassembled WGS sequence"/>
</dbReference>
<dbReference type="EMBL" id="CAMXCT020001219">
    <property type="protein sequence ID" value="CAL1141305.1"/>
    <property type="molecule type" value="Genomic_DNA"/>
</dbReference>
<dbReference type="PANTHER" id="PTHR34957:SF1">
    <property type="entry name" value="NUCLEAR TRANSPORT FACTOR 2 (NTF2) FAMILY PROTEIN"/>
    <property type="match status" value="1"/>
</dbReference>
<dbReference type="EMBL" id="CAMXCT030001219">
    <property type="protein sequence ID" value="CAL4775242.1"/>
    <property type="molecule type" value="Genomic_DNA"/>
</dbReference>
<accession>A0A9P1CAA0</accession>
<dbReference type="AlphaFoldDB" id="A0A9P1CAA0"/>
<proteinExistence type="predicted"/>
<dbReference type="Pfam" id="PF13474">
    <property type="entry name" value="SnoaL_3"/>
    <property type="match status" value="1"/>
</dbReference>
<keyword evidence="1" id="KW-0732">Signal</keyword>
<feature type="signal peptide" evidence="1">
    <location>
        <begin position="1"/>
        <end position="18"/>
    </location>
</feature>
<comment type="caution">
    <text evidence="3">The sequence shown here is derived from an EMBL/GenBank/DDBJ whole genome shotgun (WGS) entry which is preliminary data.</text>
</comment>
<protein>
    <submittedName>
        <fullName evidence="5">Serine/threonine-protein phosphatase</fullName>
    </submittedName>
</protein>
<keyword evidence="6" id="KW-1185">Reference proteome</keyword>
<dbReference type="InterPro" id="IPR037401">
    <property type="entry name" value="SnoaL-like"/>
</dbReference>
<evidence type="ECO:0000259" key="2">
    <source>
        <dbReference type="Pfam" id="PF13474"/>
    </source>
</evidence>
<evidence type="ECO:0000313" key="4">
    <source>
        <dbReference type="EMBL" id="CAL1141305.1"/>
    </source>
</evidence>
<dbReference type="SUPFAM" id="SSF54427">
    <property type="entry name" value="NTF2-like"/>
    <property type="match status" value="1"/>
</dbReference>
<organism evidence="3">
    <name type="scientific">Cladocopium goreaui</name>
    <dbReference type="NCBI Taxonomy" id="2562237"/>
    <lineage>
        <taxon>Eukaryota</taxon>
        <taxon>Sar</taxon>
        <taxon>Alveolata</taxon>
        <taxon>Dinophyceae</taxon>
        <taxon>Suessiales</taxon>
        <taxon>Symbiodiniaceae</taxon>
        <taxon>Cladocopium</taxon>
    </lineage>
</organism>
<dbReference type="PANTHER" id="PTHR34957">
    <property type="entry name" value="NUCLEAR TRANSPORT FACTOR 2 (NTF2) FAMILY PROTEIN"/>
    <property type="match status" value="1"/>
</dbReference>
<sequence>MPFCWLLLTLCFAWELLPQLPTFTGRTSTEQLRQLRLAQHAERDKDSGTPATKLRNTASAALKANQAFYEAFNKRDLEAMSKLWASEVTKWGPLLFFQDRDRTFKMTCTCTHPDSSRLQGRPEIMTSWNRIFSSSTLPSIQISKEQVLVTCEDMAVVVCQEETSDGGTHEATNTFARGEGGIWYIIGHQAGPVEL</sequence>
<evidence type="ECO:0000313" key="6">
    <source>
        <dbReference type="Proteomes" id="UP001152797"/>
    </source>
</evidence>
<feature type="domain" description="SnoaL-like" evidence="2">
    <location>
        <begin position="63"/>
        <end position="189"/>
    </location>
</feature>
<evidence type="ECO:0000313" key="5">
    <source>
        <dbReference type="EMBL" id="CAL4775242.1"/>
    </source>
</evidence>
<reference evidence="4" key="2">
    <citation type="submission" date="2024-04" db="EMBL/GenBank/DDBJ databases">
        <authorList>
            <person name="Chen Y."/>
            <person name="Shah S."/>
            <person name="Dougan E. K."/>
            <person name="Thang M."/>
            <person name="Chan C."/>
        </authorList>
    </citation>
    <scope>NUCLEOTIDE SEQUENCE [LARGE SCALE GENOMIC DNA]</scope>
</reference>
<name>A0A9P1CAA0_9DINO</name>
<dbReference type="Gene3D" id="3.10.450.50">
    <property type="match status" value="1"/>
</dbReference>
<dbReference type="OrthoDB" id="10302558at2759"/>
<evidence type="ECO:0000256" key="1">
    <source>
        <dbReference type="SAM" id="SignalP"/>
    </source>
</evidence>